<dbReference type="AlphaFoldDB" id="A0A8S2N985"/>
<dbReference type="Proteomes" id="UP000681967">
    <property type="component" value="Unassembled WGS sequence"/>
</dbReference>
<evidence type="ECO:0000256" key="1">
    <source>
        <dbReference type="SAM" id="Coils"/>
    </source>
</evidence>
<comment type="caution">
    <text evidence="2">The sequence shown here is derived from an EMBL/GenBank/DDBJ whole genome shotgun (WGS) entry which is preliminary data.</text>
</comment>
<feature type="coiled-coil region" evidence="1">
    <location>
        <begin position="465"/>
        <end position="517"/>
    </location>
</feature>
<gene>
    <name evidence="2" type="ORF">BYL167_LOCUS13256</name>
</gene>
<reference evidence="2" key="1">
    <citation type="submission" date="2021-02" db="EMBL/GenBank/DDBJ databases">
        <authorList>
            <person name="Nowell W R."/>
        </authorList>
    </citation>
    <scope>NUCLEOTIDE SEQUENCE</scope>
</reference>
<proteinExistence type="predicted"/>
<accession>A0A8S2N985</accession>
<keyword evidence="1" id="KW-0175">Coiled coil</keyword>
<organism evidence="2 3">
    <name type="scientific">Rotaria magnacalcarata</name>
    <dbReference type="NCBI Taxonomy" id="392030"/>
    <lineage>
        <taxon>Eukaryota</taxon>
        <taxon>Metazoa</taxon>
        <taxon>Spiralia</taxon>
        <taxon>Gnathifera</taxon>
        <taxon>Rotifera</taxon>
        <taxon>Eurotatoria</taxon>
        <taxon>Bdelloidea</taxon>
        <taxon>Philodinida</taxon>
        <taxon>Philodinidae</taxon>
        <taxon>Rotaria</taxon>
    </lineage>
</organism>
<sequence length="567" mass="62616">VTTNANWHSAYDANGETVVQLFAVGSATNPNSEWSFYNKPQPSVPKSIGDYVFGGEGITHVTSYNCNSNPKNRVSGHCILTIPDALTQCNSDPNCGGIGVTTNADWHNAYDASGETVVQLFAVGTATTPNAEWNCFNKNKQTVPKSIGDYVFGGEGITHVTSYNCNSNPKNRVSGHCILTIPDALTQCNSDPNCGGIGVTTNADWHNAYDANGETVVQLFAVGTATTPNAEWNSFNKRQRTVRKSIGDYAFGGEGINHVSSYNCNSNPKNRVTGYCILTIPDAVAQCNSDANCGGYDVTTNVDWHNAYDVNCQTVVQLFALGAATNPNIVLAPRTRRQSKLNDSVNTNIDIKNVQPLNLSPPLCEASLEKSISNDIADEINRLDISEPSSPMLKPPNDELTDLSFPFQCDGSNNSSIKSDELPQPERLPQPLPVALRDFYTTVNNDVTIDRTKTDESYEVILQLKKEKRSIMKKFNSEIRKIREEIKKLDRNLSELVENKNEQNEQLTQKINEHILEWNKNNGNNKKKRKISRSINFDASTVDRLFIQNNRVLPLVFKLLILIVSKT</sequence>
<name>A0A8S2N985_9BILA</name>
<protein>
    <submittedName>
        <fullName evidence="2">Uncharacterized protein</fullName>
    </submittedName>
</protein>
<feature type="non-terminal residue" evidence="2">
    <location>
        <position position="1"/>
    </location>
</feature>
<evidence type="ECO:0000313" key="2">
    <source>
        <dbReference type="EMBL" id="CAF3992967.1"/>
    </source>
</evidence>
<dbReference type="EMBL" id="CAJOBH010004520">
    <property type="protein sequence ID" value="CAF3992967.1"/>
    <property type="molecule type" value="Genomic_DNA"/>
</dbReference>
<evidence type="ECO:0000313" key="3">
    <source>
        <dbReference type="Proteomes" id="UP000681967"/>
    </source>
</evidence>